<dbReference type="InterPro" id="IPR005904">
    <property type="entry name" value="Hxn_phspho_trans"/>
</dbReference>
<comment type="similarity">
    <text evidence="4">Belongs to the purine/pyrimidine phosphoribosyltransferase family.</text>
</comment>
<dbReference type="GO" id="GO:0004422">
    <property type="term" value="F:hypoxanthine phosphoribosyltransferase activity"/>
    <property type="evidence" value="ECO:0007669"/>
    <property type="project" value="InterPro"/>
</dbReference>
<keyword evidence="9" id="KW-0479">Metal-binding</keyword>
<evidence type="ECO:0000313" key="14">
    <source>
        <dbReference type="EMBL" id="GAH79711.1"/>
    </source>
</evidence>
<dbReference type="InterPro" id="IPR050408">
    <property type="entry name" value="HGPRT"/>
</dbReference>
<feature type="domain" description="Phosphoribosyltransferase" evidence="13">
    <location>
        <begin position="1"/>
        <end position="119"/>
    </location>
</feature>
<dbReference type="EC" id="2.4.2.8" evidence="5"/>
<dbReference type="GO" id="GO:0006178">
    <property type="term" value="P:guanine salvage"/>
    <property type="evidence" value="ECO:0007669"/>
    <property type="project" value="TreeGrafter"/>
</dbReference>
<dbReference type="GO" id="GO:0000287">
    <property type="term" value="F:magnesium ion binding"/>
    <property type="evidence" value="ECO:0007669"/>
    <property type="project" value="TreeGrafter"/>
</dbReference>
<evidence type="ECO:0000256" key="2">
    <source>
        <dbReference type="ARBA" id="ARBA00004496"/>
    </source>
</evidence>
<evidence type="ECO:0000259" key="13">
    <source>
        <dbReference type="Pfam" id="PF00156"/>
    </source>
</evidence>
<comment type="pathway">
    <text evidence="3">Purine metabolism; IMP biosynthesis via salvage pathway; IMP from hypoxanthine: step 1/1.</text>
</comment>
<dbReference type="GO" id="GO:0000166">
    <property type="term" value="F:nucleotide binding"/>
    <property type="evidence" value="ECO:0007669"/>
    <property type="project" value="UniProtKB-KW"/>
</dbReference>
<dbReference type="PANTHER" id="PTHR43340">
    <property type="entry name" value="HYPOXANTHINE-GUANINE PHOSPHORIBOSYLTRANSFERASE"/>
    <property type="match status" value="1"/>
</dbReference>
<dbReference type="GO" id="GO:0005829">
    <property type="term" value="C:cytosol"/>
    <property type="evidence" value="ECO:0007669"/>
    <property type="project" value="TreeGrafter"/>
</dbReference>
<dbReference type="EMBL" id="BARU01040631">
    <property type="protein sequence ID" value="GAH79711.1"/>
    <property type="molecule type" value="Genomic_DNA"/>
</dbReference>
<evidence type="ECO:0000256" key="12">
    <source>
        <dbReference type="ARBA" id="ARBA00022842"/>
    </source>
</evidence>
<dbReference type="GO" id="GO:0032264">
    <property type="term" value="P:IMP salvage"/>
    <property type="evidence" value="ECO:0007669"/>
    <property type="project" value="TreeGrafter"/>
</dbReference>
<proteinExistence type="inferred from homology"/>
<keyword evidence="8" id="KW-0808">Transferase</keyword>
<gene>
    <name evidence="14" type="ORF">S03H2_62786</name>
</gene>
<dbReference type="InterPro" id="IPR000836">
    <property type="entry name" value="PRTase_dom"/>
</dbReference>
<dbReference type="GO" id="GO:0032263">
    <property type="term" value="P:GMP salvage"/>
    <property type="evidence" value="ECO:0007669"/>
    <property type="project" value="TreeGrafter"/>
</dbReference>
<comment type="cofactor">
    <cofactor evidence="1">
        <name>Mg(2+)</name>
        <dbReference type="ChEBI" id="CHEBI:18420"/>
    </cofactor>
</comment>
<keyword evidence="6" id="KW-0963">Cytoplasm</keyword>
<keyword evidence="12" id="KW-0460">Magnesium</keyword>
<dbReference type="NCBIfam" id="TIGR01203">
    <property type="entry name" value="HGPRTase"/>
    <property type="match status" value="1"/>
</dbReference>
<dbReference type="GO" id="GO:0006166">
    <property type="term" value="P:purine ribonucleoside salvage"/>
    <property type="evidence" value="ECO:0007669"/>
    <property type="project" value="UniProtKB-KW"/>
</dbReference>
<sequence>VLKGSFMFMADLIRLLDFPLEVEFIRLSSYGGGRKSSGKIKVVQGLQSEVRGRHILVIEDIVDTGLTTGFLLDYLGKKKPASLRLCALTDKPSRRKTPVTIDYRGLTVPDKFIVGYGLDWDEKFRYLPDICVLENEG</sequence>
<evidence type="ECO:0000256" key="6">
    <source>
        <dbReference type="ARBA" id="ARBA00022490"/>
    </source>
</evidence>
<evidence type="ECO:0000256" key="7">
    <source>
        <dbReference type="ARBA" id="ARBA00022676"/>
    </source>
</evidence>
<dbReference type="PANTHER" id="PTHR43340:SF1">
    <property type="entry name" value="HYPOXANTHINE PHOSPHORIBOSYLTRANSFERASE"/>
    <property type="match status" value="1"/>
</dbReference>
<keyword evidence="10" id="KW-0660">Purine salvage</keyword>
<evidence type="ECO:0000256" key="5">
    <source>
        <dbReference type="ARBA" id="ARBA00011895"/>
    </source>
</evidence>
<dbReference type="GO" id="GO:0046100">
    <property type="term" value="P:hypoxanthine metabolic process"/>
    <property type="evidence" value="ECO:0007669"/>
    <property type="project" value="TreeGrafter"/>
</dbReference>
<accession>X1IBB8</accession>
<name>X1IBB8_9ZZZZ</name>
<dbReference type="Gene3D" id="3.40.50.2020">
    <property type="match status" value="1"/>
</dbReference>
<evidence type="ECO:0000256" key="4">
    <source>
        <dbReference type="ARBA" id="ARBA00008391"/>
    </source>
</evidence>
<evidence type="ECO:0000256" key="10">
    <source>
        <dbReference type="ARBA" id="ARBA00022726"/>
    </source>
</evidence>
<organism evidence="14">
    <name type="scientific">marine sediment metagenome</name>
    <dbReference type="NCBI Taxonomy" id="412755"/>
    <lineage>
        <taxon>unclassified sequences</taxon>
        <taxon>metagenomes</taxon>
        <taxon>ecological metagenomes</taxon>
    </lineage>
</organism>
<evidence type="ECO:0000256" key="9">
    <source>
        <dbReference type="ARBA" id="ARBA00022723"/>
    </source>
</evidence>
<evidence type="ECO:0000256" key="8">
    <source>
        <dbReference type="ARBA" id="ARBA00022679"/>
    </source>
</evidence>
<evidence type="ECO:0000256" key="3">
    <source>
        <dbReference type="ARBA" id="ARBA00004669"/>
    </source>
</evidence>
<dbReference type="CDD" id="cd06223">
    <property type="entry name" value="PRTases_typeI"/>
    <property type="match status" value="1"/>
</dbReference>
<dbReference type="Pfam" id="PF00156">
    <property type="entry name" value="Pribosyltran"/>
    <property type="match status" value="1"/>
</dbReference>
<keyword evidence="11" id="KW-0547">Nucleotide-binding</keyword>
<dbReference type="AlphaFoldDB" id="X1IBB8"/>
<keyword evidence="7" id="KW-0328">Glycosyltransferase</keyword>
<comment type="caution">
    <text evidence="14">The sequence shown here is derived from an EMBL/GenBank/DDBJ whole genome shotgun (WGS) entry which is preliminary data.</text>
</comment>
<evidence type="ECO:0000256" key="11">
    <source>
        <dbReference type="ARBA" id="ARBA00022741"/>
    </source>
</evidence>
<comment type="subcellular location">
    <subcellularLocation>
        <location evidence="2">Cytoplasm</location>
    </subcellularLocation>
</comment>
<reference evidence="14" key="1">
    <citation type="journal article" date="2014" name="Front. Microbiol.">
        <title>High frequency of phylogenetically diverse reductive dehalogenase-homologous genes in deep subseafloor sedimentary metagenomes.</title>
        <authorList>
            <person name="Kawai M."/>
            <person name="Futagami T."/>
            <person name="Toyoda A."/>
            <person name="Takaki Y."/>
            <person name="Nishi S."/>
            <person name="Hori S."/>
            <person name="Arai W."/>
            <person name="Tsubouchi T."/>
            <person name="Morono Y."/>
            <person name="Uchiyama I."/>
            <person name="Ito T."/>
            <person name="Fujiyama A."/>
            <person name="Inagaki F."/>
            <person name="Takami H."/>
        </authorList>
    </citation>
    <scope>NUCLEOTIDE SEQUENCE</scope>
    <source>
        <strain evidence="14">Expedition CK06-06</strain>
    </source>
</reference>
<feature type="non-terminal residue" evidence="14">
    <location>
        <position position="1"/>
    </location>
</feature>
<dbReference type="InterPro" id="IPR029057">
    <property type="entry name" value="PRTase-like"/>
</dbReference>
<protein>
    <recommendedName>
        <fullName evidence="5">hypoxanthine phosphoribosyltransferase</fullName>
        <ecNumber evidence="5">2.4.2.8</ecNumber>
    </recommendedName>
</protein>
<dbReference type="SUPFAM" id="SSF53271">
    <property type="entry name" value="PRTase-like"/>
    <property type="match status" value="1"/>
</dbReference>
<evidence type="ECO:0000256" key="1">
    <source>
        <dbReference type="ARBA" id="ARBA00001946"/>
    </source>
</evidence>